<dbReference type="HOGENOM" id="CLU_2091994_0_0_5"/>
<dbReference type="Proteomes" id="UP000008947">
    <property type="component" value="Unassembled WGS sequence"/>
</dbReference>
<evidence type="ECO:0000313" key="2">
    <source>
        <dbReference type="EMBL" id="EJF77916.1"/>
    </source>
</evidence>
<dbReference type="RefSeq" id="WP_006924403.1">
    <property type="nucleotide sequence ID" value="NZ_JH725025.1"/>
</dbReference>
<proteinExistence type="predicted"/>
<sequence>MDKYISYSFLSFIASLLLALILRHKDKKGLEKQFIERDKQTVALEKIAMCSEQNVKILLKDKDIRTLKELLHIEADFDLLETEQGISRIAIRMQIKYTIGWFCNHIRTQISFRYAS</sequence>
<dbReference type="PATRIC" id="fig|1094563.3.peg.1593"/>
<comment type="caution">
    <text evidence="2">The sequence shown here is derived from an EMBL/GenBank/DDBJ whole genome shotgun (WGS) entry which is preliminary data.</text>
</comment>
<keyword evidence="1" id="KW-1133">Transmembrane helix</keyword>
<keyword evidence="1" id="KW-0472">Membrane</keyword>
<organism evidence="2 3">
    <name type="scientific">Candidatus Bartonella washoeensis Sb944nv</name>
    <dbReference type="NCBI Taxonomy" id="1094563"/>
    <lineage>
        <taxon>Bacteria</taxon>
        <taxon>Pseudomonadati</taxon>
        <taxon>Pseudomonadota</taxon>
        <taxon>Alphaproteobacteria</taxon>
        <taxon>Hyphomicrobiales</taxon>
        <taxon>Bartonellaceae</taxon>
        <taxon>Bartonella</taxon>
    </lineage>
</organism>
<reference evidence="2 3" key="1">
    <citation type="submission" date="2012-03" db="EMBL/GenBank/DDBJ databases">
        <title>The Genome Sequence of Bartonella washoensis Sb944nv.</title>
        <authorList>
            <consortium name="The Broad Institute Genome Sequencing Platform"/>
            <consortium name="The Broad Institute Genome Sequencing Center for Infectious Disease"/>
            <person name="Feldgarden M."/>
            <person name="Kirby J."/>
            <person name="Kosoy M."/>
            <person name="Birtles R."/>
            <person name="Probert W.S."/>
            <person name="Chiaraviglio L."/>
            <person name="Young S.K."/>
            <person name="Zeng Q."/>
            <person name="Gargeya S."/>
            <person name="Fitzgerald M."/>
            <person name="Haas B."/>
            <person name="Abouelleil A."/>
            <person name="Alvarado L."/>
            <person name="Arachchi H.M."/>
            <person name="Berlin A."/>
            <person name="Chapman S.B."/>
            <person name="Gearin G."/>
            <person name="Goldberg J."/>
            <person name="Griggs A."/>
            <person name="Gujja S."/>
            <person name="Hansen M."/>
            <person name="Heiman D."/>
            <person name="Howarth C."/>
            <person name="Larimer J."/>
            <person name="Lui A."/>
            <person name="MacDonald P.J.P."/>
            <person name="McCowen C."/>
            <person name="Montmayeur A."/>
            <person name="Murphy C."/>
            <person name="Neiman D."/>
            <person name="Pearson M."/>
            <person name="Priest M."/>
            <person name="Roberts A."/>
            <person name="Saif S."/>
            <person name="Shea T."/>
            <person name="Sisk P."/>
            <person name="Stolte C."/>
            <person name="Sykes S."/>
            <person name="Wortman J."/>
            <person name="Nusbaum C."/>
            <person name="Birren B."/>
        </authorList>
    </citation>
    <scope>NUCLEOTIDE SEQUENCE [LARGE SCALE GENOMIC DNA]</scope>
    <source>
        <strain evidence="2 3">Sb944nv</strain>
    </source>
</reference>
<keyword evidence="1" id="KW-0812">Transmembrane</keyword>
<dbReference type="AlphaFoldDB" id="J0PZ18"/>
<gene>
    <name evidence="2" type="ORF">MCQ_01359</name>
</gene>
<protein>
    <submittedName>
        <fullName evidence="2">Uncharacterized protein</fullName>
    </submittedName>
</protein>
<evidence type="ECO:0000313" key="3">
    <source>
        <dbReference type="Proteomes" id="UP000008947"/>
    </source>
</evidence>
<evidence type="ECO:0000256" key="1">
    <source>
        <dbReference type="SAM" id="Phobius"/>
    </source>
</evidence>
<keyword evidence="3" id="KW-1185">Reference proteome</keyword>
<name>J0PZ18_9HYPH</name>
<feature type="transmembrane region" description="Helical" evidence="1">
    <location>
        <begin position="6"/>
        <end position="22"/>
    </location>
</feature>
<dbReference type="EMBL" id="AILU01000038">
    <property type="protein sequence ID" value="EJF77916.1"/>
    <property type="molecule type" value="Genomic_DNA"/>
</dbReference>
<accession>J0PZ18</accession>